<dbReference type="Gene3D" id="2.40.10.10">
    <property type="entry name" value="Trypsin-like serine proteases"/>
    <property type="match status" value="2"/>
</dbReference>
<organism evidence="1 2">
    <name type="scientific">Novispirillum itersonii</name>
    <name type="common">Aquaspirillum itersonii</name>
    <dbReference type="NCBI Taxonomy" id="189"/>
    <lineage>
        <taxon>Bacteria</taxon>
        <taxon>Pseudomonadati</taxon>
        <taxon>Pseudomonadota</taxon>
        <taxon>Alphaproteobacteria</taxon>
        <taxon>Rhodospirillales</taxon>
        <taxon>Novispirillaceae</taxon>
        <taxon>Novispirillum</taxon>
    </lineage>
</organism>
<protein>
    <recommendedName>
        <fullName evidence="3">Serine protease</fullName>
    </recommendedName>
</protein>
<dbReference type="AlphaFoldDB" id="A0A7X0DMM9"/>
<gene>
    <name evidence="1" type="ORF">FHS48_002700</name>
</gene>
<dbReference type="InterPro" id="IPR009003">
    <property type="entry name" value="Peptidase_S1_PA"/>
</dbReference>
<name>A0A7X0DMM9_NOVIT</name>
<proteinExistence type="predicted"/>
<evidence type="ECO:0000313" key="1">
    <source>
        <dbReference type="EMBL" id="MBB6211263.1"/>
    </source>
</evidence>
<dbReference type="Pfam" id="PF13365">
    <property type="entry name" value="Trypsin_2"/>
    <property type="match status" value="1"/>
</dbReference>
<dbReference type="InterPro" id="IPR043504">
    <property type="entry name" value="Peptidase_S1_PA_chymotrypsin"/>
</dbReference>
<dbReference type="EMBL" id="JACIIX010000010">
    <property type="protein sequence ID" value="MBB6211263.1"/>
    <property type="molecule type" value="Genomic_DNA"/>
</dbReference>
<comment type="caution">
    <text evidence="1">The sequence shown here is derived from an EMBL/GenBank/DDBJ whole genome shotgun (WGS) entry which is preliminary data.</text>
</comment>
<dbReference type="SUPFAM" id="SSF50494">
    <property type="entry name" value="Trypsin-like serine proteases"/>
    <property type="match status" value="1"/>
</dbReference>
<dbReference type="RefSeq" id="WP_184264083.1">
    <property type="nucleotide sequence ID" value="NZ_JACIIX010000010.1"/>
</dbReference>
<reference evidence="1 2" key="1">
    <citation type="submission" date="2020-08" db="EMBL/GenBank/DDBJ databases">
        <title>Genomic Encyclopedia of Type Strains, Phase IV (KMG-IV): sequencing the most valuable type-strain genomes for metagenomic binning, comparative biology and taxonomic classification.</title>
        <authorList>
            <person name="Goeker M."/>
        </authorList>
    </citation>
    <scope>NUCLEOTIDE SEQUENCE [LARGE SCALE GENOMIC DNA]</scope>
    <source>
        <strain evidence="1 2">DSM 11590</strain>
    </source>
</reference>
<keyword evidence="2" id="KW-1185">Reference proteome</keyword>
<accession>A0A7X0DMM9</accession>
<evidence type="ECO:0000313" key="2">
    <source>
        <dbReference type="Proteomes" id="UP000544872"/>
    </source>
</evidence>
<dbReference type="Proteomes" id="UP000544872">
    <property type="component" value="Unassembled WGS sequence"/>
</dbReference>
<evidence type="ECO:0008006" key="3">
    <source>
        <dbReference type="Google" id="ProtNLM"/>
    </source>
</evidence>
<sequence>MGEGAVNPTAAFVRVEAYGWSRQTGSGNAVAFGPDRLLTACHVLAGAESIRVIRDGKVWQTQLVEAVPSADLCLLDRPQDLETQPILMMDPPADGPLSAVTFWPDRPGPSLARGEVSGLATVRDQSLILTDIPMLPGMSGGGVFNAQGALVGIAVGRWHAPVFGIAVGLAPLRHRQPMTDPAALSPLPDFLDEQKTWAEMLLVGLARSFDTAATRSGVFDGWHVSRQQGGCFATLRDAEQADLGVTLEVYAGNPVQKSPPRVHLAVEQQGVPFALASQPLSFTVLPSLHAFSLRPARLLQGREGVAENLWSVRWELDDATDFLRALPGVDGVILSSGSRDLGALPVSSPGLWSGLRQTCL</sequence>